<dbReference type="PANTHER" id="PTHR43691:SF11">
    <property type="entry name" value="FI09636P-RELATED"/>
    <property type="match status" value="1"/>
</dbReference>
<dbReference type="InterPro" id="IPR035994">
    <property type="entry name" value="Nucleoside_phosphorylase_sf"/>
</dbReference>
<dbReference type="Pfam" id="PF01048">
    <property type="entry name" value="PNP_UDP_1"/>
    <property type="match status" value="1"/>
</dbReference>
<dbReference type="EMBL" id="BNBE01000002">
    <property type="protein sequence ID" value="GHG05811.1"/>
    <property type="molecule type" value="Genomic_DNA"/>
</dbReference>
<dbReference type="PANTHER" id="PTHR43691">
    <property type="entry name" value="URIDINE PHOSPHORYLASE"/>
    <property type="match status" value="1"/>
</dbReference>
<dbReference type="Proteomes" id="UP000632849">
    <property type="component" value="Unassembled WGS sequence"/>
</dbReference>
<dbReference type="GO" id="GO:0005829">
    <property type="term" value="C:cytosol"/>
    <property type="evidence" value="ECO:0007669"/>
    <property type="project" value="TreeGrafter"/>
</dbReference>
<name>A0A919BRC6_STRFL</name>
<dbReference type="GO" id="GO:0004850">
    <property type="term" value="F:uridine phosphorylase activity"/>
    <property type="evidence" value="ECO:0007669"/>
    <property type="project" value="UniProtKB-EC"/>
</dbReference>
<dbReference type="EC" id="2.4.2.3" evidence="1"/>
<dbReference type="Gene3D" id="3.40.50.1580">
    <property type="entry name" value="Nucleoside phosphorylase domain"/>
    <property type="match status" value="1"/>
</dbReference>
<feature type="domain" description="Nucleoside phosphorylase" evidence="4">
    <location>
        <begin position="81"/>
        <end position="258"/>
    </location>
</feature>
<accession>A0A919BRC6</accession>
<evidence type="ECO:0000259" key="4">
    <source>
        <dbReference type="Pfam" id="PF01048"/>
    </source>
</evidence>
<reference evidence="5" key="1">
    <citation type="journal article" date="2014" name="Int. J. Syst. Evol. Microbiol.">
        <title>Complete genome sequence of Corynebacterium casei LMG S-19264T (=DSM 44701T), isolated from a smear-ripened cheese.</title>
        <authorList>
            <consortium name="US DOE Joint Genome Institute (JGI-PGF)"/>
            <person name="Walter F."/>
            <person name="Albersmeier A."/>
            <person name="Kalinowski J."/>
            <person name="Ruckert C."/>
        </authorList>
    </citation>
    <scope>NUCLEOTIDE SEQUENCE</scope>
    <source>
        <strain evidence="5">JCM 4122</strain>
    </source>
</reference>
<dbReference type="GO" id="GO:0004731">
    <property type="term" value="F:purine-nucleoside phosphorylase activity"/>
    <property type="evidence" value="ECO:0007669"/>
    <property type="project" value="TreeGrafter"/>
</dbReference>
<dbReference type="GO" id="GO:0006152">
    <property type="term" value="P:purine nucleoside catabolic process"/>
    <property type="evidence" value="ECO:0007669"/>
    <property type="project" value="TreeGrafter"/>
</dbReference>
<comment type="caution">
    <text evidence="5">The sequence shown here is derived from an EMBL/GenBank/DDBJ whole genome shotgun (WGS) entry which is preliminary data.</text>
</comment>
<evidence type="ECO:0000313" key="5">
    <source>
        <dbReference type="EMBL" id="GHG05811.1"/>
    </source>
</evidence>
<evidence type="ECO:0000313" key="6">
    <source>
        <dbReference type="Proteomes" id="UP000632849"/>
    </source>
</evidence>
<proteinExistence type="predicted"/>
<dbReference type="InterPro" id="IPR000845">
    <property type="entry name" value="Nucleoside_phosphorylase_d"/>
</dbReference>
<evidence type="ECO:0000256" key="2">
    <source>
        <dbReference type="ARBA" id="ARBA00021980"/>
    </source>
</evidence>
<dbReference type="CDD" id="cd09007">
    <property type="entry name" value="NP-I_spr0068"/>
    <property type="match status" value="1"/>
</dbReference>
<comment type="catalytic activity">
    <reaction evidence="3">
        <text>uridine + phosphate = alpha-D-ribose 1-phosphate + uracil</text>
        <dbReference type="Rhea" id="RHEA:24388"/>
        <dbReference type="ChEBI" id="CHEBI:16704"/>
        <dbReference type="ChEBI" id="CHEBI:17568"/>
        <dbReference type="ChEBI" id="CHEBI:43474"/>
        <dbReference type="ChEBI" id="CHEBI:57720"/>
        <dbReference type="EC" id="2.4.2.3"/>
    </reaction>
</comment>
<dbReference type="AlphaFoldDB" id="A0A919BRC6"/>
<keyword evidence="6" id="KW-1185">Reference proteome</keyword>
<organism evidence="5 6">
    <name type="scientific">Streptomyces filamentosus</name>
    <name type="common">Streptomyces roseosporus</name>
    <dbReference type="NCBI Taxonomy" id="67294"/>
    <lineage>
        <taxon>Bacteria</taxon>
        <taxon>Bacillati</taxon>
        <taxon>Actinomycetota</taxon>
        <taxon>Actinomycetes</taxon>
        <taxon>Kitasatosporales</taxon>
        <taxon>Streptomycetaceae</taxon>
        <taxon>Streptomyces</taxon>
    </lineage>
</organism>
<sequence length="262" mass="27561">MTHPVLPLHPGKHALPAIPDPADHARHVRSRAPGATLADHDGAVLVYQDRVLAHAVANYGGRRTDWVRGNLRLLERRGRRLAVCGGFGLGAPAAALVLEQLIALGIRRVVTVGTAASLHASLAPGSLVVCTRALRDDGLSHHYLPPAPYAEPSPELTRHLTGALAARGADTRQGSGWTTSAIYRETAPEVARYGALGALTADMEAAGVFAVAEHRGIDAAAVLAIADSLADRRPRRDHPRTETTLHTAVEAALAALTTAARE</sequence>
<evidence type="ECO:0000256" key="3">
    <source>
        <dbReference type="ARBA" id="ARBA00048447"/>
    </source>
</evidence>
<dbReference type="SUPFAM" id="SSF53167">
    <property type="entry name" value="Purine and uridine phosphorylases"/>
    <property type="match status" value="1"/>
</dbReference>
<evidence type="ECO:0000256" key="1">
    <source>
        <dbReference type="ARBA" id="ARBA00011888"/>
    </source>
</evidence>
<protein>
    <recommendedName>
        <fullName evidence="2">Uridine phosphorylase</fullName>
        <ecNumber evidence="1">2.4.2.3</ecNumber>
    </recommendedName>
</protein>
<dbReference type="RefSeq" id="WP_229915526.1">
    <property type="nucleotide sequence ID" value="NZ_BNBE01000002.1"/>
</dbReference>
<reference evidence="5" key="2">
    <citation type="submission" date="2020-09" db="EMBL/GenBank/DDBJ databases">
        <authorList>
            <person name="Sun Q."/>
            <person name="Ohkuma M."/>
        </authorList>
    </citation>
    <scope>NUCLEOTIDE SEQUENCE</scope>
    <source>
        <strain evidence="5">JCM 4122</strain>
    </source>
</reference>
<gene>
    <name evidence="5" type="ORF">GCM10017667_40960</name>
</gene>